<dbReference type="PANTHER" id="PTHR10075:SF100">
    <property type="entry name" value="FASCICLIN-2"/>
    <property type="match status" value="1"/>
</dbReference>
<dbReference type="GO" id="GO:0098632">
    <property type="term" value="F:cell-cell adhesion mediator activity"/>
    <property type="evidence" value="ECO:0007669"/>
    <property type="project" value="TreeGrafter"/>
</dbReference>
<dbReference type="GO" id="GO:0007411">
    <property type="term" value="P:axon guidance"/>
    <property type="evidence" value="ECO:0007669"/>
    <property type="project" value="TreeGrafter"/>
</dbReference>
<dbReference type="GO" id="GO:0070593">
    <property type="term" value="P:dendrite self-avoidance"/>
    <property type="evidence" value="ECO:0007669"/>
    <property type="project" value="TreeGrafter"/>
</dbReference>
<dbReference type="AlphaFoldDB" id="A0AAV2QCE1"/>
<dbReference type="PANTHER" id="PTHR10075">
    <property type="entry name" value="BASIGIN RELATED"/>
    <property type="match status" value="1"/>
</dbReference>
<dbReference type="GO" id="GO:0005886">
    <property type="term" value="C:plasma membrane"/>
    <property type="evidence" value="ECO:0007669"/>
    <property type="project" value="TreeGrafter"/>
</dbReference>
<dbReference type="Pfam" id="PF13927">
    <property type="entry name" value="Ig_3"/>
    <property type="match status" value="1"/>
</dbReference>
<evidence type="ECO:0000259" key="2">
    <source>
        <dbReference type="PROSITE" id="PS50835"/>
    </source>
</evidence>
<keyword evidence="1" id="KW-0393">Immunoglobulin domain</keyword>
<evidence type="ECO:0000256" key="1">
    <source>
        <dbReference type="ARBA" id="ARBA00023319"/>
    </source>
</evidence>
<dbReference type="PROSITE" id="PS50835">
    <property type="entry name" value="IG_LIKE"/>
    <property type="match status" value="1"/>
</dbReference>
<feature type="domain" description="Ig-like" evidence="2">
    <location>
        <begin position="55"/>
        <end position="106"/>
    </location>
</feature>
<organism evidence="3 4">
    <name type="scientific">Meganyctiphanes norvegica</name>
    <name type="common">Northern krill</name>
    <name type="synonym">Thysanopoda norvegica</name>
    <dbReference type="NCBI Taxonomy" id="48144"/>
    <lineage>
        <taxon>Eukaryota</taxon>
        <taxon>Metazoa</taxon>
        <taxon>Ecdysozoa</taxon>
        <taxon>Arthropoda</taxon>
        <taxon>Crustacea</taxon>
        <taxon>Multicrustacea</taxon>
        <taxon>Malacostraca</taxon>
        <taxon>Eumalacostraca</taxon>
        <taxon>Eucarida</taxon>
        <taxon>Euphausiacea</taxon>
        <taxon>Euphausiidae</taxon>
        <taxon>Meganyctiphanes</taxon>
    </lineage>
</organism>
<gene>
    <name evidence="3" type="ORF">MNOR_LOCUS10847</name>
</gene>
<protein>
    <recommendedName>
        <fullName evidence="2">Ig-like domain-containing protein</fullName>
    </recommendedName>
</protein>
<comment type="caution">
    <text evidence="3">The sequence shown here is derived from an EMBL/GenBank/DDBJ whole genome shotgun (WGS) entry which is preliminary data.</text>
</comment>
<dbReference type="EMBL" id="CAXKWB010005579">
    <property type="protein sequence ID" value="CAL4079116.1"/>
    <property type="molecule type" value="Genomic_DNA"/>
</dbReference>
<sequence>LSNSRVRLVEGLLLFSPVRQDDQGRYTCQATNDHGDDNYSIQVLVRIRVSASLSPPVQRVDLSGSARLVCQVSGQPIDSLTWYKDGQPLGPTSRVHIMDKTLQINQ</sequence>
<dbReference type="Gene3D" id="2.60.40.10">
    <property type="entry name" value="Immunoglobulins"/>
    <property type="match status" value="2"/>
</dbReference>
<dbReference type="GO" id="GO:0030424">
    <property type="term" value="C:axon"/>
    <property type="evidence" value="ECO:0007669"/>
    <property type="project" value="TreeGrafter"/>
</dbReference>
<dbReference type="Proteomes" id="UP001497623">
    <property type="component" value="Unassembled WGS sequence"/>
</dbReference>
<dbReference type="Pfam" id="PF07679">
    <property type="entry name" value="I-set"/>
    <property type="match status" value="1"/>
</dbReference>
<feature type="non-terminal residue" evidence="3">
    <location>
        <position position="106"/>
    </location>
</feature>
<feature type="non-terminal residue" evidence="3">
    <location>
        <position position="1"/>
    </location>
</feature>
<evidence type="ECO:0000313" key="3">
    <source>
        <dbReference type="EMBL" id="CAL4079116.1"/>
    </source>
</evidence>
<dbReference type="InterPro" id="IPR013783">
    <property type="entry name" value="Ig-like_fold"/>
</dbReference>
<evidence type="ECO:0000313" key="4">
    <source>
        <dbReference type="Proteomes" id="UP001497623"/>
    </source>
</evidence>
<keyword evidence="4" id="KW-1185">Reference proteome</keyword>
<dbReference type="InterPro" id="IPR013098">
    <property type="entry name" value="Ig_I-set"/>
</dbReference>
<dbReference type="GO" id="GO:0007156">
    <property type="term" value="P:homophilic cell adhesion via plasma membrane adhesion molecules"/>
    <property type="evidence" value="ECO:0007669"/>
    <property type="project" value="TreeGrafter"/>
</dbReference>
<reference evidence="3 4" key="1">
    <citation type="submission" date="2024-05" db="EMBL/GenBank/DDBJ databases">
        <authorList>
            <person name="Wallberg A."/>
        </authorList>
    </citation>
    <scope>NUCLEOTIDE SEQUENCE [LARGE SCALE GENOMIC DNA]</scope>
</reference>
<proteinExistence type="predicted"/>
<accession>A0AAV2QCE1</accession>
<dbReference type="InterPro" id="IPR007110">
    <property type="entry name" value="Ig-like_dom"/>
</dbReference>
<dbReference type="InterPro" id="IPR036179">
    <property type="entry name" value="Ig-like_dom_sf"/>
</dbReference>
<name>A0AAV2QCE1_MEGNR</name>
<dbReference type="SUPFAM" id="SSF48726">
    <property type="entry name" value="Immunoglobulin"/>
    <property type="match status" value="2"/>
</dbReference>